<dbReference type="GO" id="GO:0003676">
    <property type="term" value="F:nucleic acid binding"/>
    <property type="evidence" value="ECO:0007669"/>
    <property type="project" value="InterPro"/>
</dbReference>
<evidence type="ECO:0000256" key="4">
    <source>
        <dbReference type="ARBA" id="ARBA00022722"/>
    </source>
</evidence>
<dbReference type="Pfam" id="PF02265">
    <property type="entry name" value="S1-P1_nuclease"/>
    <property type="match status" value="1"/>
</dbReference>
<dbReference type="PANTHER" id="PTHR33146:SF26">
    <property type="entry name" value="ENDONUCLEASE 4"/>
    <property type="match status" value="1"/>
</dbReference>
<dbReference type="SUPFAM" id="SSF48537">
    <property type="entry name" value="Phospholipase C/P1 nuclease"/>
    <property type="match status" value="1"/>
</dbReference>
<evidence type="ECO:0000256" key="9">
    <source>
        <dbReference type="ARBA" id="ARBA00023180"/>
    </source>
</evidence>
<dbReference type="GO" id="GO:0046872">
    <property type="term" value="F:metal ion binding"/>
    <property type="evidence" value="ECO:0007669"/>
    <property type="project" value="UniProtKB-KW"/>
</dbReference>
<keyword evidence="8" id="KW-1015">Disulfide bond</keyword>
<keyword evidence="6" id="KW-0255">Endonuclease</keyword>
<dbReference type="PANTHER" id="PTHR33146">
    <property type="entry name" value="ENDONUCLEASE 4"/>
    <property type="match status" value="1"/>
</dbReference>
<dbReference type="EMBL" id="JAAGAX010000009">
    <property type="protein sequence ID" value="KAF2303411.1"/>
    <property type="molecule type" value="Genomic_DNA"/>
</dbReference>
<keyword evidence="4" id="KW-0540">Nuclease</keyword>
<keyword evidence="9" id="KW-0325">Glycoprotein</keyword>
<dbReference type="EC" id="3.1.30.1" evidence="3"/>
<keyword evidence="7" id="KW-0378">Hydrolase</keyword>
<proteinExistence type="inferred from homology"/>
<comment type="catalytic activity">
    <reaction evidence="1">
        <text>Endonucleolytic cleavage to 5'-phosphomononucleotide and 5'-phosphooligonucleotide end-products.</text>
        <dbReference type="EC" id="3.1.30.1"/>
    </reaction>
</comment>
<evidence type="ECO:0000256" key="7">
    <source>
        <dbReference type="ARBA" id="ARBA00022801"/>
    </source>
</evidence>
<evidence type="ECO:0000256" key="5">
    <source>
        <dbReference type="ARBA" id="ARBA00022723"/>
    </source>
</evidence>
<dbReference type="InterPro" id="IPR003154">
    <property type="entry name" value="S1/P1nuclease"/>
</dbReference>
<organism evidence="10 11">
    <name type="scientific">Hevea brasiliensis</name>
    <name type="common">Para rubber tree</name>
    <name type="synonym">Siphonia brasiliensis</name>
    <dbReference type="NCBI Taxonomy" id="3981"/>
    <lineage>
        <taxon>Eukaryota</taxon>
        <taxon>Viridiplantae</taxon>
        <taxon>Streptophyta</taxon>
        <taxon>Embryophyta</taxon>
        <taxon>Tracheophyta</taxon>
        <taxon>Spermatophyta</taxon>
        <taxon>Magnoliopsida</taxon>
        <taxon>eudicotyledons</taxon>
        <taxon>Gunneridae</taxon>
        <taxon>Pentapetalae</taxon>
        <taxon>rosids</taxon>
        <taxon>fabids</taxon>
        <taxon>Malpighiales</taxon>
        <taxon>Euphorbiaceae</taxon>
        <taxon>Crotonoideae</taxon>
        <taxon>Micrandreae</taxon>
        <taxon>Hevea</taxon>
    </lineage>
</organism>
<evidence type="ECO:0000256" key="6">
    <source>
        <dbReference type="ARBA" id="ARBA00022759"/>
    </source>
</evidence>
<evidence type="ECO:0000256" key="8">
    <source>
        <dbReference type="ARBA" id="ARBA00023157"/>
    </source>
</evidence>
<evidence type="ECO:0000256" key="2">
    <source>
        <dbReference type="ARBA" id="ARBA00009547"/>
    </source>
</evidence>
<dbReference type="Proteomes" id="UP000467840">
    <property type="component" value="Chromosome 16"/>
</dbReference>
<comment type="similarity">
    <text evidence="2">Belongs to the nuclease type I family.</text>
</comment>
<name>A0A6A6LPR8_HEVBR</name>
<protein>
    <recommendedName>
        <fullName evidence="3">Aspergillus nuclease S1</fullName>
        <ecNumber evidence="3">3.1.30.1</ecNumber>
    </recommendedName>
</protein>
<accession>A0A6A6LPR8</accession>
<dbReference type="GO" id="GO:0006308">
    <property type="term" value="P:DNA catabolic process"/>
    <property type="evidence" value="ECO:0007669"/>
    <property type="project" value="InterPro"/>
</dbReference>
<dbReference type="GO" id="GO:0004521">
    <property type="term" value="F:RNA endonuclease activity"/>
    <property type="evidence" value="ECO:0007669"/>
    <property type="project" value="UniProtKB-ARBA"/>
</dbReference>
<keyword evidence="5" id="KW-0479">Metal-binding</keyword>
<dbReference type="AlphaFoldDB" id="A0A6A6LPR8"/>
<sequence length="111" mass="12119">MSGNLLILQGYLSEDAVAAVNELLPDSAEGDLAAVCFSPDEPLHFGFTGDLGGNTITVHWCHMKTNLHHVWDNIIIDSALKTFYGSDLANMIQAIQNYDAMFFLLPSVSDC</sequence>
<dbReference type="GO" id="GO:0000014">
    <property type="term" value="F:single-stranded DNA endodeoxyribonuclease activity"/>
    <property type="evidence" value="ECO:0007669"/>
    <property type="project" value="UniProtKB-ARBA"/>
</dbReference>
<reference evidence="10 11" key="1">
    <citation type="journal article" date="2020" name="Mol. Plant">
        <title>The Chromosome-Based Rubber Tree Genome Provides New Insights into Spurge Genome Evolution and Rubber Biosynthesis.</title>
        <authorList>
            <person name="Liu J."/>
            <person name="Shi C."/>
            <person name="Shi C.C."/>
            <person name="Li W."/>
            <person name="Zhang Q.J."/>
            <person name="Zhang Y."/>
            <person name="Li K."/>
            <person name="Lu H.F."/>
            <person name="Shi C."/>
            <person name="Zhu S.T."/>
            <person name="Xiao Z.Y."/>
            <person name="Nan H."/>
            <person name="Yue Y."/>
            <person name="Zhu X.G."/>
            <person name="Wu Y."/>
            <person name="Hong X.N."/>
            <person name="Fan G.Y."/>
            <person name="Tong Y."/>
            <person name="Zhang D."/>
            <person name="Mao C.L."/>
            <person name="Liu Y.L."/>
            <person name="Hao S.J."/>
            <person name="Liu W.Q."/>
            <person name="Lv M.Q."/>
            <person name="Zhang H.B."/>
            <person name="Liu Y."/>
            <person name="Hu-Tang G.R."/>
            <person name="Wang J.P."/>
            <person name="Wang J.H."/>
            <person name="Sun Y.H."/>
            <person name="Ni S.B."/>
            <person name="Chen W.B."/>
            <person name="Zhang X.C."/>
            <person name="Jiao Y.N."/>
            <person name="Eichler E.E."/>
            <person name="Li G.H."/>
            <person name="Liu X."/>
            <person name="Gao L.Z."/>
        </authorList>
    </citation>
    <scope>NUCLEOTIDE SEQUENCE [LARGE SCALE GENOMIC DNA]</scope>
    <source>
        <strain evidence="11">cv. GT1</strain>
        <tissue evidence="10">Leaf</tissue>
    </source>
</reference>
<evidence type="ECO:0000313" key="10">
    <source>
        <dbReference type="EMBL" id="KAF2303411.1"/>
    </source>
</evidence>
<evidence type="ECO:0000313" key="11">
    <source>
        <dbReference type="Proteomes" id="UP000467840"/>
    </source>
</evidence>
<evidence type="ECO:0000256" key="1">
    <source>
        <dbReference type="ARBA" id="ARBA00000245"/>
    </source>
</evidence>
<dbReference type="Gene3D" id="1.10.575.10">
    <property type="entry name" value="P1 Nuclease"/>
    <property type="match status" value="1"/>
</dbReference>
<keyword evidence="11" id="KW-1185">Reference proteome</keyword>
<comment type="caution">
    <text evidence="10">The sequence shown here is derived from an EMBL/GenBank/DDBJ whole genome shotgun (WGS) entry which is preliminary data.</text>
</comment>
<gene>
    <name evidence="10" type="ORF">GH714_018108</name>
</gene>
<evidence type="ECO:0000256" key="3">
    <source>
        <dbReference type="ARBA" id="ARBA00012562"/>
    </source>
</evidence>
<dbReference type="InterPro" id="IPR008947">
    <property type="entry name" value="PLipase_C/P1_nuclease_dom_sf"/>
</dbReference>